<protein>
    <recommendedName>
        <fullName evidence="3">histidine kinase</fullName>
        <ecNumber evidence="3">2.7.13.3</ecNumber>
    </recommendedName>
</protein>
<evidence type="ECO:0000256" key="10">
    <source>
        <dbReference type="ARBA" id="ARBA00023136"/>
    </source>
</evidence>
<dbReference type="Proteomes" id="UP000192761">
    <property type="component" value="Unassembled WGS sequence"/>
</dbReference>
<dbReference type="CDD" id="cd12914">
    <property type="entry name" value="PDC1_DGC_like"/>
    <property type="match status" value="1"/>
</dbReference>
<organism evidence="13 14">
    <name type="scientific">Andreprevotia lacus DSM 23236</name>
    <dbReference type="NCBI Taxonomy" id="1121001"/>
    <lineage>
        <taxon>Bacteria</taxon>
        <taxon>Pseudomonadati</taxon>
        <taxon>Pseudomonadota</taxon>
        <taxon>Betaproteobacteria</taxon>
        <taxon>Neisseriales</taxon>
        <taxon>Chitinibacteraceae</taxon>
        <taxon>Andreprevotia</taxon>
    </lineage>
</organism>
<dbReference type="InterPro" id="IPR004358">
    <property type="entry name" value="Sig_transdc_His_kin-like_C"/>
</dbReference>
<name>A0A1W1X6S0_9NEIS</name>
<dbReference type="Pfam" id="PF02518">
    <property type="entry name" value="HATPase_c"/>
    <property type="match status" value="1"/>
</dbReference>
<dbReference type="GO" id="GO:0000155">
    <property type="term" value="F:phosphorelay sensor kinase activity"/>
    <property type="evidence" value="ECO:0007669"/>
    <property type="project" value="InterPro"/>
</dbReference>
<evidence type="ECO:0000256" key="1">
    <source>
        <dbReference type="ARBA" id="ARBA00000085"/>
    </source>
</evidence>
<dbReference type="EC" id="2.7.13.3" evidence="3"/>
<dbReference type="SUPFAM" id="SSF55874">
    <property type="entry name" value="ATPase domain of HSP90 chaperone/DNA topoisomerase II/histidine kinase"/>
    <property type="match status" value="1"/>
</dbReference>
<dbReference type="OrthoDB" id="5437527at2"/>
<comment type="subcellular location">
    <subcellularLocation>
        <location evidence="2">Cell membrane</location>
        <topology evidence="2">Multi-pass membrane protein</topology>
    </subcellularLocation>
</comment>
<dbReference type="Pfam" id="PF02743">
    <property type="entry name" value="dCache_1"/>
    <property type="match status" value="1"/>
</dbReference>
<dbReference type="GO" id="GO:0009927">
    <property type="term" value="F:histidine phosphotransfer kinase activity"/>
    <property type="evidence" value="ECO:0007669"/>
    <property type="project" value="TreeGrafter"/>
</dbReference>
<dbReference type="InterPro" id="IPR033479">
    <property type="entry name" value="dCache_1"/>
</dbReference>
<dbReference type="SUPFAM" id="SSF47384">
    <property type="entry name" value="Homodimeric domain of signal transducing histidine kinase"/>
    <property type="match status" value="1"/>
</dbReference>
<dbReference type="PROSITE" id="PS50109">
    <property type="entry name" value="HIS_KIN"/>
    <property type="match status" value="1"/>
</dbReference>
<evidence type="ECO:0000256" key="9">
    <source>
        <dbReference type="ARBA" id="ARBA00022989"/>
    </source>
</evidence>
<evidence type="ECO:0000313" key="13">
    <source>
        <dbReference type="EMBL" id="SMC19659.1"/>
    </source>
</evidence>
<dbReference type="InterPro" id="IPR036097">
    <property type="entry name" value="HisK_dim/P_sf"/>
</dbReference>
<evidence type="ECO:0000256" key="11">
    <source>
        <dbReference type="SAM" id="Phobius"/>
    </source>
</evidence>
<feature type="domain" description="Histidine kinase" evidence="12">
    <location>
        <begin position="332"/>
        <end position="548"/>
    </location>
</feature>
<keyword evidence="4" id="KW-1003">Cell membrane</keyword>
<dbReference type="InterPro" id="IPR003661">
    <property type="entry name" value="HisK_dim/P_dom"/>
</dbReference>
<dbReference type="PRINTS" id="PR00344">
    <property type="entry name" value="BCTRLSENSOR"/>
</dbReference>
<dbReference type="RefSeq" id="WP_084089212.1">
    <property type="nucleotide sequence ID" value="NZ_FWXD01000003.1"/>
</dbReference>
<dbReference type="InterPro" id="IPR005467">
    <property type="entry name" value="His_kinase_dom"/>
</dbReference>
<dbReference type="GO" id="GO:0005886">
    <property type="term" value="C:plasma membrane"/>
    <property type="evidence" value="ECO:0007669"/>
    <property type="project" value="UniProtKB-SubCell"/>
</dbReference>
<keyword evidence="10 11" id="KW-0472">Membrane</keyword>
<feature type="transmembrane region" description="Helical" evidence="11">
    <location>
        <begin position="12"/>
        <end position="33"/>
    </location>
</feature>
<comment type="catalytic activity">
    <reaction evidence="1">
        <text>ATP + protein L-histidine = ADP + protein N-phospho-L-histidine.</text>
        <dbReference type="EC" id="2.7.13.3"/>
    </reaction>
</comment>
<feature type="transmembrane region" description="Helical" evidence="11">
    <location>
        <begin position="287"/>
        <end position="307"/>
    </location>
</feature>
<dbReference type="CDD" id="cd18774">
    <property type="entry name" value="PDC2_HK_sensor"/>
    <property type="match status" value="1"/>
</dbReference>
<dbReference type="Gene3D" id="3.30.450.20">
    <property type="entry name" value="PAS domain"/>
    <property type="match status" value="2"/>
</dbReference>
<evidence type="ECO:0000256" key="2">
    <source>
        <dbReference type="ARBA" id="ARBA00004651"/>
    </source>
</evidence>
<proteinExistence type="predicted"/>
<dbReference type="SMART" id="SM00388">
    <property type="entry name" value="HisKA"/>
    <property type="match status" value="1"/>
</dbReference>
<dbReference type="SMART" id="SM00387">
    <property type="entry name" value="HATPase_c"/>
    <property type="match status" value="1"/>
</dbReference>
<evidence type="ECO:0000259" key="12">
    <source>
        <dbReference type="PROSITE" id="PS50109"/>
    </source>
</evidence>
<evidence type="ECO:0000256" key="3">
    <source>
        <dbReference type="ARBA" id="ARBA00012438"/>
    </source>
</evidence>
<evidence type="ECO:0000313" key="14">
    <source>
        <dbReference type="Proteomes" id="UP000192761"/>
    </source>
</evidence>
<dbReference type="Gene3D" id="3.30.565.10">
    <property type="entry name" value="Histidine kinase-like ATPase, C-terminal domain"/>
    <property type="match status" value="1"/>
</dbReference>
<evidence type="ECO:0000256" key="5">
    <source>
        <dbReference type="ARBA" id="ARBA00022553"/>
    </source>
</evidence>
<evidence type="ECO:0000256" key="8">
    <source>
        <dbReference type="ARBA" id="ARBA00022777"/>
    </source>
</evidence>
<keyword evidence="8 13" id="KW-0418">Kinase</keyword>
<keyword evidence="9 11" id="KW-1133">Transmembrane helix</keyword>
<reference evidence="13 14" key="1">
    <citation type="submission" date="2017-04" db="EMBL/GenBank/DDBJ databases">
        <authorList>
            <person name="Afonso C.L."/>
            <person name="Miller P.J."/>
            <person name="Scott M.A."/>
            <person name="Spackman E."/>
            <person name="Goraichik I."/>
            <person name="Dimitrov K.M."/>
            <person name="Suarez D.L."/>
            <person name="Swayne D.E."/>
        </authorList>
    </citation>
    <scope>NUCLEOTIDE SEQUENCE [LARGE SCALE GENOMIC DNA]</scope>
    <source>
        <strain evidence="13 14">DSM 23236</strain>
    </source>
</reference>
<evidence type="ECO:0000256" key="4">
    <source>
        <dbReference type="ARBA" id="ARBA00022475"/>
    </source>
</evidence>
<keyword evidence="7 11" id="KW-0812">Transmembrane</keyword>
<evidence type="ECO:0000256" key="7">
    <source>
        <dbReference type="ARBA" id="ARBA00022692"/>
    </source>
</evidence>
<accession>A0A1W1X6S0</accession>
<keyword evidence="5" id="KW-0597">Phosphoprotein</keyword>
<sequence length="549" mass="60766">MTTHKHTGHLLWMIPLFACVTLVVLWGMLLIWLGNEKALALRSQQHISANLLRAIDEHMTSVVREVDQTSLFIKERYESKPALLEINDLLDRGVIINPYYTQIGIVDAAGILRMTSKKPFKPVDLHDREHFIVHAQNPRAGLFISTPVLGRSSGRWSIQFTRRLNDAKGDFLGIVVVSVSPDYFTSLYRDLIQSGHDGIMLVGRDGIIRAQQTARKDWQPSGDVSKQPWFNSLRMVQTESGSTQETEPDGDVVRYSVRPIEGTDLLVVMRTAEVDALTEYEKRRGNYLTAAGVLSLLFVIAGTFLTVQTYRLQQSRAKAESANRLKSDFLARVSHELRTPLNSVLGAAELLHDTALDKTTQDLSGMVLDGGRKLDRQVTRILQVTQLEAGMLGQQPRWFQPETVLREVVSEHQSLADAKLLDLDLELHASELPVIHHDPQLLKEICSSLVHNALTYTSQGKVRLIAEATGSQLHIAVSDTGPGIAAADRERIFEPFGQIDAFLTRAHKGSGLSLSVAQQLVKLAGGQMALDSTPGSGSTFRISLPIKGA</sequence>
<dbReference type="CDD" id="cd00082">
    <property type="entry name" value="HisKA"/>
    <property type="match status" value="1"/>
</dbReference>
<evidence type="ECO:0000256" key="6">
    <source>
        <dbReference type="ARBA" id="ARBA00022679"/>
    </source>
</evidence>
<keyword evidence="6" id="KW-0808">Transferase</keyword>
<keyword evidence="14" id="KW-1185">Reference proteome</keyword>
<dbReference type="Pfam" id="PF00512">
    <property type="entry name" value="HisKA"/>
    <property type="match status" value="1"/>
</dbReference>
<dbReference type="Gene3D" id="1.10.287.130">
    <property type="match status" value="1"/>
</dbReference>
<dbReference type="InterPro" id="IPR003594">
    <property type="entry name" value="HATPase_dom"/>
</dbReference>
<dbReference type="InterPro" id="IPR036890">
    <property type="entry name" value="HATPase_C_sf"/>
</dbReference>
<gene>
    <name evidence="13" type="ORF">SAMN02745857_00761</name>
</gene>
<dbReference type="EMBL" id="FWXD01000003">
    <property type="protein sequence ID" value="SMC19659.1"/>
    <property type="molecule type" value="Genomic_DNA"/>
</dbReference>
<dbReference type="PANTHER" id="PTHR43047:SF72">
    <property type="entry name" value="OSMOSENSING HISTIDINE PROTEIN KINASE SLN1"/>
    <property type="match status" value="1"/>
</dbReference>
<dbReference type="AlphaFoldDB" id="A0A1W1X6S0"/>
<dbReference type="STRING" id="1121001.SAMN02745857_00761"/>
<dbReference type="PANTHER" id="PTHR43047">
    <property type="entry name" value="TWO-COMPONENT HISTIDINE PROTEIN KINASE"/>
    <property type="match status" value="1"/>
</dbReference>